<evidence type="ECO:0000313" key="6">
    <source>
        <dbReference type="EMBL" id="CCE72889.1"/>
    </source>
</evidence>
<dbReference type="HOGENOM" id="CLU_043857_3_0_1"/>
<evidence type="ECO:0000313" key="7">
    <source>
        <dbReference type="EMBL" id="CCE73450.1"/>
    </source>
</evidence>
<dbReference type="OMA" id="HESHMRT"/>
<dbReference type="STRING" id="559304.G8YVK6"/>
<dbReference type="PANTHER" id="PTHR13848">
    <property type="entry name" value="PROTEIN YIPPEE-LIKE CG15309-RELATED"/>
    <property type="match status" value="1"/>
</dbReference>
<dbReference type="InParanoid" id="G8YVK6"/>
<keyword evidence="2" id="KW-0479">Metal-binding</keyword>
<evidence type="ECO:0000313" key="8">
    <source>
        <dbReference type="Proteomes" id="UP000005222"/>
    </source>
</evidence>
<dbReference type="Proteomes" id="UP000005222">
    <property type="component" value="Chromosome A"/>
</dbReference>
<dbReference type="Pfam" id="PF03226">
    <property type="entry name" value="Yippee-Mis18"/>
    <property type="match status" value="1"/>
</dbReference>
<evidence type="ECO:0000256" key="3">
    <source>
        <dbReference type="ARBA" id="ARBA00022833"/>
    </source>
</evidence>
<reference evidence="6" key="1">
    <citation type="submission" date="2011-10" db="EMBL/GenBank/DDBJ databases">
        <authorList>
            <person name="Genoscope - CEA"/>
        </authorList>
    </citation>
    <scope>NUCLEOTIDE SEQUENCE</scope>
    <source>
        <strain evidence="6">CBS 7064</strain>
    </source>
</reference>
<name>G8YVK6_PICSO</name>
<accession>G8YVK6</accession>
<reference evidence="8" key="2">
    <citation type="journal article" date="2012" name="G3 (Bethesda)">
        <title>Pichia sorbitophila, an interspecies yeast hybrid reveals early steps of genome resolution following polyploidization.</title>
        <authorList>
            <person name="Leh Louis V."/>
            <person name="Despons L."/>
            <person name="Friedrich A."/>
            <person name="Martin T."/>
            <person name="Durrens P."/>
            <person name="Casaregola S."/>
            <person name="Neuveglise C."/>
            <person name="Fairhead C."/>
            <person name="Marck C."/>
            <person name="Cruz J.A."/>
            <person name="Straub M.L."/>
            <person name="Kugler V."/>
            <person name="Sacerdot C."/>
            <person name="Uzunov Z."/>
            <person name="Thierry A."/>
            <person name="Weiss S."/>
            <person name="Bleykasten C."/>
            <person name="De Montigny J."/>
            <person name="Jacques N."/>
            <person name="Jung P."/>
            <person name="Lemaire M."/>
            <person name="Mallet S."/>
            <person name="Morel G."/>
            <person name="Richard G.F."/>
            <person name="Sarkar A."/>
            <person name="Savel G."/>
            <person name="Schacherer J."/>
            <person name="Seret M.L."/>
            <person name="Talla E."/>
            <person name="Samson G."/>
            <person name="Jubin C."/>
            <person name="Poulain J."/>
            <person name="Vacherie B."/>
            <person name="Barbe V."/>
            <person name="Pelletier E."/>
            <person name="Sherman D.J."/>
            <person name="Westhof E."/>
            <person name="Weissenbach J."/>
            <person name="Baret P.V."/>
            <person name="Wincker P."/>
            <person name="Gaillardin C."/>
            <person name="Dujon B."/>
            <person name="Souciet J.L."/>
        </authorList>
    </citation>
    <scope>NUCLEOTIDE SEQUENCE [LARGE SCALE GENOMIC DNA]</scope>
    <source>
        <strain evidence="8">ATCC MYA-4447 / BCRC 22081 / CBS 7064 / NBRC 10061 / NRRL Y-12695</strain>
    </source>
</reference>
<dbReference type="EMBL" id="FO082058">
    <property type="protein sequence ID" value="CCE73450.1"/>
    <property type="molecule type" value="Genomic_DNA"/>
</dbReference>
<gene>
    <name evidence="6" type="primary">Piso0_000491</name>
    <name evidence="6" type="ORF">GNLVRS01_PISO0A10516g</name>
    <name evidence="7" type="ORF">GNLVRS01_PISO0B10583g</name>
</gene>
<proteinExistence type="inferred from homology"/>
<dbReference type="eggNOG" id="KOG3399">
    <property type="taxonomic scope" value="Eukaryota"/>
</dbReference>
<keyword evidence="3" id="KW-0862">Zinc</keyword>
<dbReference type="InterPro" id="IPR004910">
    <property type="entry name" value="Yippee/Mis18/Cereblon"/>
</dbReference>
<evidence type="ECO:0000256" key="4">
    <source>
        <dbReference type="SAM" id="MobiDB-lite"/>
    </source>
</evidence>
<feature type="compositionally biased region" description="Low complexity" evidence="4">
    <location>
        <begin position="140"/>
        <end position="151"/>
    </location>
</feature>
<dbReference type="Proteomes" id="UP000005222">
    <property type="component" value="Chromosome B"/>
</dbReference>
<dbReference type="EMBL" id="FO082059">
    <property type="protein sequence ID" value="CCE72889.1"/>
    <property type="molecule type" value="Genomic_DNA"/>
</dbReference>
<comment type="similarity">
    <text evidence="1">Belongs to the yippee family.</text>
</comment>
<sequence>MGLRYTDFFESCNYEPSDTQIVICGSCSSHLCLSHLILSDNFTGSSGPAYLVDKLINYQADGGLIETKMRTGEYLINKVRCHQCSSPLGWSYKKAFSYSEAYKEGKFVIEEKYIKLIPNNSSTAALEEMARKSRSRRRSSGSSVPSSFNRSHSFASTVSSTIEEVDGKDAFKFDMSPSAVKFRGA</sequence>
<dbReference type="InterPro" id="IPR034751">
    <property type="entry name" value="Yippee"/>
</dbReference>
<dbReference type="OrthoDB" id="6407410at2759"/>
<feature type="domain" description="Yippee" evidence="5">
    <location>
        <begin position="20"/>
        <end position="118"/>
    </location>
</feature>
<evidence type="ECO:0000256" key="2">
    <source>
        <dbReference type="ARBA" id="ARBA00022723"/>
    </source>
</evidence>
<organism evidence="6 8">
    <name type="scientific">Pichia sorbitophila (strain ATCC MYA-4447 / BCRC 22081 / CBS 7064 / NBRC 10061 / NRRL Y-12695)</name>
    <name type="common">Hybrid yeast</name>
    <dbReference type="NCBI Taxonomy" id="559304"/>
    <lineage>
        <taxon>Eukaryota</taxon>
        <taxon>Fungi</taxon>
        <taxon>Dikarya</taxon>
        <taxon>Ascomycota</taxon>
        <taxon>Saccharomycotina</taxon>
        <taxon>Pichiomycetes</taxon>
        <taxon>Debaryomycetaceae</taxon>
        <taxon>Millerozyma</taxon>
    </lineage>
</organism>
<evidence type="ECO:0000256" key="1">
    <source>
        <dbReference type="ARBA" id="ARBA00005613"/>
    </source>
</evidence>
<dbReference type="AlphaFoldDB" id="G8YVK6"/>
<keyword evidence="8" id="KW-1185">Reference proteome</keyword>
<dbReference type="FunCoup" id="G8YVK6">
    <property type="interactions" value="626"/>
</dbReference>
<evidence type="ECO:0000259" key="5">
    <source>
        <dbReference type="PROSITE" id="PS51792"/>
    </source>
</evidence>
<protein>
    <submittedName>
        <fullName evidence="6">Piso0_000491 protein</fullName>
    </submittedName>
</protein>
<dbReference type="PROSITE" id="PS51792">
    <property type="entry name" value="YIPPEE"/>
    <property type="match status" value="1"/>
</dbReference>
<dbReference type="GO" id="GO:0046872">
    <property type="term" value="F:metal ion binding"/>
    <property type="evidence" value="ECO:0007669"/>
    <property type="project" value="UniProtKB-KW"/>
</dbReference>
<dbReference type="InterPro" id="IPR039058">
    <property type="entry name" value="Yippee_fam"/>
</dbReference>
<feature type="region of interest" description="Disordered" evidence="4">
    <location>
        <begin position="131"/>
        <end position="153"/>
    </location>
</feature>